<dbReference type="PANTHER" id="PTHR47396:SF1">
    <property type="entry name" value="ATP-DEPENDENT HELICASE IRC3-RELATED"/>
    <property type="match status" value="1"/>
</dbReference>
<dbReference type="InterPro" id="IPR058403">
    <property type="entry name" value="DUF8090"/>
</dbReference>
<protein>
    <submittedName>
        <fullName evidence="3">Superfamily II DNA or RNA helicase</fullName>
    </submittedName>
</protein>
<dbReference type="Pfam" id="PF00271">
    <property type="entry name" value="Helicase_C"/>
    <property type="match status" value="1"/>
</dbReference>
<name>A0A3N1XYE7_9FIRM</name>
<dbReference type="CDD" id="cd18799">
    <property type="entry name" value="SF2_C_EcoAI-like"/>
    <property type="match status" value="1"/>
</dbReference>
<dbReference type="EMBL" id="RJVG01000001">
    <property type="protein sequence ID" value="ROR31610.1"/>
    <property type="molecule type" value="Genomic_DNA"/>
</dbReference>
<sequence>MDKIKELQDGLSTAFINTGYNSNLAYRPEFISNDYKKGKKVLASIEQELQNCDEFCISVAFIKQSGIEPLLMTLEELEKKNIPGKILTTDYLTFSEPKALKCLASLKNIKLKMFRTSSEAGGFHTKGYIFRKKEIYRIIIGSSNLTLSAITKNREWNTKIVSAEEGQVTQDILREFNELWSDKSSLDYDDVIDDYQSEYLKNQLIKKQQKQALQDQVIDLDRYTLKPNKMQRTFIDNVMKMRQNGVDRALLLSSTGTGKSLASAFALREMQPKKMLFLVHREQIAKQTIRSYKRVFGNTKTYGLLSGTSKDKNIDAEYLFSTIQMMKKPEIHTQFAKDEFDIIVLDECHHVGSDSYQQTMNYFKPKFWLGMTATPDTKNYDIYEIFNHQIAYEIRLQQALEEDLLCPFHYFGITDLEINGEVFDDNAGVRNFSNLVSDARVEYVIQKAEYYGYSGNRVKGLIFCSRKDEAKELSANFNRHGYRTEVLTGEDSPERREMVIERLTDDDNIDNQLDYIFTVDIFNEGVDIPEINQVIMLRPTESPVVFIQQLGRGLRKYEDKEYVVILDFIGNYMNNFMIPIALSGDRTYNKDAIRKYVISGNNVIPGASTIHFDEISKNKIFNSIDGFKGIKEIIKQSYKNLKNRLGKIPYLMDFYNEGEVDPLLILSKYKTYQAFLEAMEGKGQKGKLSESEITTLEYLSRNISSGKRPHELEILQELISTETVSKEDVQKHISKKYDIYVNMESIDNAISVLEGKFVSKSDELEKYCHIDIVQQDVQGRLRRLSSFYERLKHAEFSRQLNDILLLGLRRYQDNYTNKNNYRENFILYEKYSRRDVCLLLNWGKDYSSTMYGMKRIKDNVCLFVTYHKVMSEDEQKYVNGKPDYADEFMNNQTFLWDSQIGKGPDSSYMHDVKEAKNKHLFVKKSDAEMDYYYMGMFDIVNIEKGEKKDNSGKLKDIAKVELRMHDCVREDLLKYLKSIDKDGGEK</sequence>
<dbReference type="Pfam" id="PF04851">
    <property type="entry name" value="ResIII"/>
    <property type="match status" value="1"/>
</dbReference>
<dbReference type="InterPro" id="IPR014001">
    <property type="entry name" value="Helicase_ATP-bd"/>
</dbReference>
<dbReference type="RefSeq" id="WP_123607706.1">
    <property type="nucleotide sequence ID" value="NZ_RJVG01000001.1"/>
</dbReference>
<dbReference type="GO" id="GO:0005829">
    <property type="term" value="C:cytosol"/>
    <property type="evidence" value="ECO:0007669"/>
    <property type="project" value="TreeGrafter"/>
</dbReference>
<dbReference type="GO" id="GO:0004386">
    <property type="term" value="F:helicase activity"/>
    <property type="evidence" value="ECO:0007669"/>
    <property type="project" value="UniProtKB-KW"/>
</dbReference>
<dbReference type="GO" id="GO:0005524">
    <property type="term" value="F:ATP binding"/>
    <property type="evidence" value="ECO:0007669"/>
    <property type="project" value="InterPro"/>
</dbReference>
<dbReference type="PANTHER" id="PTHR47396">
    <property type="entry name" value="TYPE I RESTRICTION ENZYME ECOKI R PROTEIN"/>
    <property type="match status" value="1"/>
</dbReference>
<dbReference type="InterPro" id="IPR021835">
    <property type="entry name" value="DUF3427"/>
</dbReference>
<dbReference type="Pfam" id="PF11907">
    <property type="entry name" value="DUF3427"/>
    <property type="match status" value="1"/>
</dbReference>
<dbReference type="InterPro" id="IPR006935">
    <property type="entry name" value="Helicase/UvrB_N"/>
</dbReference>
<feature type="domain" description="Helicase C-terminal" evidence="2">
    <location>
        <begin position="446"/>
        <end position="604"/>
    </location>
</feature>
<dbReference type="SUPFAM" id="SSF56024">
    <property type="entry name" value="Phospholipase D/nuclease"/>
    <property type="match status" value="1"/>
</dbReference>
<proteinExistence type="predicted"/>
<keyword evidence="3" id="KW-0547">Nucleotide-binding</keyword>
<dbReference type="Gene3D" id="3.30.870.10">
    <property type="entry name" value="Endonuclease Chain A"/>
    <property type="match status" value="1"/>
</dbReference>
<dbReference type="CDD" id="cd09204">
    <property type="entry name" value="PLDc_N_DEXD_b2"/>
    <property type="match status" value="1"/>
</dbReference>
<organism evidence="3 4">
    <name type="scientific">Mobilisporobacter senegalensis</name>
    <dbReference type="NCBI Taxonomy" id="1329262"/>
    <lineage>
        <taxon>Bacteria</taxon>
        <taxon>Bacillati</taxon>
        <taxon>Bacillota</taxon>
        <taxon>Clostridia</taxon>
        <taxon>Lachnospirales</taxon>
        <taxon>Lachnospiraceae</taxon>
        <taxon>Mobilisporobacter</taxon>
    </lineage>
</organism>
<gene>
    <name evidence="3" type="ORF">EDD66_101227</name>
</gene>
<dbReference type="Proteomes" id="UP000273083">
    <property type="component" value="Unassembled WGS sequence"/>
</dbReference>
<evidence type="ECO:0000259" key="1">
    <source>
        <dbReference type="PROSITE" id="PS51192"/>
    </source>
</evidence>
<dbReference type="InterPro" id="IPR027417">
    <property type="entry name" value="P-loop_NTPase"/>
</dbReference>
<comment type="caution">
    <text evidence="3">The sequence shown here is derived from an EMBL/GenBank/DDBJ whole genome shotgun (WGS) entry which is preliminary data.</text>
</comment>
<dbReference type="Pfam" id="PF26350">
    <property type="entry name" value="DUF8090"/>
    <property type="match status" value="1"/>
</dbReference>
<dbReference type="SMART" id="SM00487">
    <property type="entry name" value="DEXDc"/>
    <property type="match status" value="1"/>
</dbReference>
<dbReference type="Pfam" id="PF13091">
    <property type="entry name" value="PLDc_2"/>
    <property type="match status" value="1"/>
</dbReference>
<dbReference type="GO" id="GO:0016787">
    <property type="term" value="F:hydrolase activity"/>
    <property type="evidence" value="ECO:0007669"/>
    <property type="project" value="InterPro"/>
</dbReference>
<reference evidence="3 4" key="1">
    <citation type="submission" date="2018-11" db="EMBL/GenBank/DDBJ databases">
        <title>Genomic Encyclopedia of Type Strains, Phase IV (KMG-IV): sequencing the most valuable type-strain genomes for metagenomic binning, comparative biology and taxonomic classification.</title>
        <authorList>
            <person name="Goeker M."/>
        </authorList>
    </citation>
    <scope>NUCLEOTIDE SEQUENCE [LARGE SCALE GENOMIC DNA]</scope>
    <source>
        <strain evidence="3 4">DSM 26537</strain>
    </source>
</reference>
<dbReference type="SMART" id="SM00490">
    <property type="entry name" value="HELICc"/>
    <property type="match status" value="1"/>
</dbReference>
<dbReference type="OrthoDB" id="9802848at2"/>
<evidence type="ECO:0000313" key="3">
    <source>
        <dbReference type="EMBL" id="ROR31610.1"/>
    </source>
</evidence>
<accession>A0A3N1XYE7</accession>
<dbReference type="PROSITE" id="PS51194">
    <property type="entry name" value="HELICASE_CTER"/>
    <property type="match status" value="1"/>
</dbReference>
<evidence type="ECO:0000313" key="4">
    <source>
        <dbReference type="Proteomes" id="UP000273083"/>
    </source>
</evidence>
<keyword evidence="4" id="KW-1185">Reference proteome</keyword>
<dbReference type="GO" id="GO:0003677">
    <property type="term" value="F:DNA binding"/>
    <property type="evidence" value="ECO:0007669"/>
    <property type="project" value="InterPro"/>
</dbReference>
<keyword evidence="3" id="KW-0067">ATP-binding</keyword>
<dbReference type="CDD" id="cd18032">
    <property type="entry name" value="DEXHc_RE_I_III_res"/>
    <property type="match status" value="1"/>
</dbReference>
<dbReference type="InterPro" id="IPR025202">
    <property type="entry name" value="PLD-like_dom"/>
</dbReference>
<dbReference type="Gene3D" id="3.40.50.300">
    <property type="entry name" value="P-loop containing nucleotide triphosphate hydrolases"/>
    <property type="match status" value="2"/>
</dbReference>
<keyword evidence="3" id="KW-0378">Hydrolase</keyword>
<evidence type="ECO:0000259" key="2">
    <source>
        <dbReference type="PROSITE" id="PS51194"/>
    </source>
</evidence>
<dbReference type="InterPro" id="IPR001650">
    <property type="entry name" value="Helicase_C-like"/>
</dbReference>
<dbReference type="InterPro" id="IPR050742">
    <property type="entry name" value="Helicase_Restrict-Modif_Enz"/>
</dbReference>
<dbReference type="AlphaFoldDB" id="A0A3N1XYE7"/>
<dbReference type="SUPFAM" id="SSF52540">
    <property type="entry name" value="P-loop containing nucleoside triphosphate hydrolases"/>
    <property type="match status" value="1"/>
</dbReference>
<feature type="domain" description="Helicase ATP-binding" evidence="1">
    <location>
        <begin position="240"/>
        <end position="393"/>
    </location>
</feature>
<dbReference type="PROSITE" id="PS51192">
    <property type="entry name" value="HELICASE_ATP_BIND_1"/>
    <property type="match status" value="1"/>
</dbReference>
<keyword evidence="3" id="KW-0347">Helicase</keyword>